<sequence length="94" mass="11230">MMTHDRMSSTYSHSPMDSRQWHFTGMEVAMWLLRRFRQAETLARKSTGYDDDDNVVGIVEDVELQQRPDHWPIHLFWVFVLLLLHFEILPLIGM</sequence>
<name>A0A8G1W0H2_9EURO</name>
<dbReference type="VEuPathDB" id="FungiDB:BO72DRAFT_449273"/>
<accession>A0A8G1W0H2</accession>
<evidence type="ECO:0000313" key="3">
    <source>
        <dbReference type="Proteomes" id="UP000249789"/>
    </source>
</evidence>
<keyword evidence="1" id="KW-0812">Transmembrane</keyword>
<dbReference type="Proteomes" id="UP000249789">
    <property type="component" value="Unassembled WGS sequence"/>
</dbReference>
<dbReference type="EMBL" id="KZ824652">
    <property type="protein sequence ID" value="RAK76024.1"/>
    <property type="molecule type" value="Genomic_DNA"/>
</dbReference>
<organism evidence="2 3">
    <name type="scientific">Aspergillus fijiensis CBS 313.89</name>
    <dbReference type="NCBI Taxonomy" id="1448319"/>
    <lineage>
        <taxon>Eukaryota</taxon>
        <taxon>Fungi</taxon>
        <taxon>Dikarya</taxon>
        <taxon>Ascomycota</taxon>
        <taxon>Pezizomycotina</taxon>
        <taxon>Eurotiomycetes</taxon>
        <taxon>Eurotiomycetidae</taxon>
        <taxon>Eurotiales</taxon>
        <taxon>Aspergillaceae</taxon>
        <taxon>Aspergillus</taxon>
    </lineage>
</organism>
<dbReference type="RefSeq" id="XP_040800034.1">
    <property type="nucleotide sequence ID" value="XM_040944983.1"/>
</dbReference>
<proteinExistence type="predicted"/>
<reference evidence="2 3" key="1">
    <citation type="submission" date="2018-02" db="EMBL/GenBank/DDBJ databases">
        <title>The genomes of Aspergillus section Nigri reveals drivers in fungal speciation.</title>
        <authorList>
            <consortium name="DOE Joint Genome Institute"/>
            <person name="Vesth T.C."/>
            <person name="Nybo J."/>
            <person name="Theobald S."/>
            <person name="Brandl J."/>
            <person name="Frisvad J.C."/>
            <person name="Nielsen K.F."/>
            <person name="Lyhne E.K."/>
            <person name="Kogle M.E."/>
            <person name="Kuo A."/>
            <person name="Riley R."/>
            <person name="Clum A."/>
            <person name="Nolan M."/>
            <person name="Lipzen A."/>
            <person name="Salamov A."/>
            <person name="Henrissat B."/>
            <person name="Wiebenga A."/>
            <person name="De vries R.P."/>
            <person name="Grigoriev I.V."/>
            <person name="Mortensen U.H."/>
            <person name="Andersen M.R."/>
            <person name="Baker S.E."/>
        </authorList>
    </citation>
    <scope>NUCLEOTIDE SEQUENCE [LARGE SCALE GENOMIC DNA]</scope>
    <source>
        <strain evidence="2 3">CBS 313.89</strain>
    </source>
</reference>
<feature type="transmembrane region" description="Helical" evidence="1">
    <location>
        <begin position="75"/>
        <end position="93"/>
    </location>
</feature>
<evidence type="ECO:0000256" key="1">
    <source>
        <dbReference type="SAM" id="Phobius"/>
    </source>
</evidence>
<keyword evidence="3" id="KW-1185">Reference proteome</keyword>
<keyword evidence="1" id="KW-0472">Membrane</keyword>
<dbReference type="GeneID" id="63862316"/>
<gene>
    <name evidence="2" type="ORF">BO72DRAFT_449273</name>
</gene>
<keyword evidence="1" id="KW-1133">Transmembrane helix</keyword>
<evidence type="ECO:0000313" key="2">
    <source>
        <dbReference type="EMBL" id="RAK76024.1"/>
    </source>
</evidence>
<protein>
    <submittedName>
        <fullName evidence="2">Uncharacterized protein</fullName>
    </submittedName>
</protein>
<dbReference type="AlphaFoldDB" id="A0A8G1W0H2"/>